<dbReference type="PROSITE" id="PS51257">
    <property type="entry name" value="PROKAR_LIPOPROTEIN"/>
    <property type="match status" value="1"/>
</dbReference>
<accession>A0A345Z3D4</accession>
<feature type="signal peptide" evidence="1">
    <location>
        <begin position="1"/>
        <end position="16"/>
    </location>
</feature>
<evidence type="ECO:0000313" key="2">
    <source>
        <dbReference type="EMBL" id="AXK51113.1"/>
    </source>
</evidence>
<gene>
    <name evidence="2" type="ORF">SALLE_v1c04390</name>
</gene>
<dbReference type="AlphaFoldDB" id="A0A345Z3D4"/>
<protein>
    <recommendedName>
        <fullName evidence="4">Lipoprotein</fullName>
    </recommendedName>
</protein>
<evidence type="ECO:0000313" key="3">
    <source>
        <dbReference type="Proteomes" id="UP000254792"/>
    </source>
</evidence>
<dbReference type="EMBL" id="CP031376">
    <property type="protein sequence ID" value="AXK51113.1"/>
    <property type="molecule type" value="Genomic_DNA"/>
</dbReference>
<keyword evidence="1" id="KW-0732">Signal</keyword>
<dbReference type="Proteomes" id="UP000254792">
    <property type="component" value="Chromosome"/>
</dbReference>
<sequence length="324" mass="37239">MRKLTLILASSTFLFASGASTISCYYNPNDKMTDAEKIASIKNISDKDIEIADYDFPTYFSAELQRQLDDNFSEFFSDQKIDEKTQVALTTNISTGIIANEAFSQLAKKNKKFSWMFSKTREQGNRFSFNNFKVENVQNSINSMFVNENDWITNVTFMDEELKPWLLSPEIFVPEDEVVEENFDSNEINKSLIDDENNDENNDENELFYYNVDLSKLENYPKFIRFNVLGKIAYDDYGNVIIEESNPAAIVYDKSGIPVKRGETTFVDDFGPVAQGTITSSKALRIADKSFEDNNYYSISASTLDYTISIFDFWNNVSYFEESL</sequence>
<evidence type="ECO:0000256" key="1">
    <source>
        <dbReference type="SAM" id="SignalP"/>
    </source>
</evidence>
<organism evidence="2 3">
    <name type="scientific">Spiroplasma alleghenense</name>
    <dbReference type="NCBI Taxonomy" id="216931"/>
    <lineage>
        <taxon>Bacteria</taxon>
        <taxon>Bacillati</taxon>
        <taxon>Mycoplasmatota</taxon>
        <taxon>Mollicutes</taxon>
        <taxon>Entomoplasmatales</taxon>
        <taxon>Spiroplasmataceae</taxon>
        <taxon>Spiroplasma</taxon>
    </lineage>
</organism>
<keyword evidence="3" id="KW-1185">Reference proteome</keyword>
<feature type="chain" id="PRO_5016790542" description="Lipoprotein" evidence="1">
    <location>
        <begin position="17"/>
        <end position="324"/>
    </location>
</feature>
<dbReference type="KEGG" id="salx:SALLE_v1c04390"/>
<evidence type="ECO:0008006" key="4">
    <source>
        <dbReference type="Google" id="ProtNLM"/>
    </source>
</evidence>
<name>A0A345Z3D4_9MOLU</name>
<dbReference type="RefSeq" id="WP_115558023.1">
    <property type="nucleotide sequence ID" value="NZ_CP031376.1"/>
</dbReference>
<proteinExistence type="predicted"/>
<reference evidence="2 3" key="1">
    <citation type="submission" date="2018-07" db="EMBL/GenBank/DDBJ databases">
        <title>Complete genome sequence of Spiroplasma alleghenense PLHS-1 (ATCC 51752).</title>
        <authorList>
            <person name="Chou L."/>
            <person name="Lee T.-Y."/>
            <person name="Tsai Y.-M."/>
            <person name="Kuo C.-H."/>
        </authorList>
    </citation>
    <scope>NUCLEOTIDE SEQUENCE [LARGE SCALE GENOMIC DNA]</scope>
    <source>
        <strain evidence="2 3">PLHS-1</strain>
    </source>
</reference>
<dbReference type="OrthoDB" id="387726at2"/>